<dbReference type="Pfam" id="PF13476">
    <property type="entry name" value="AAA_23"/>
    <property type="match status" value="1"/>
</dbReference>
<dbReference type="GO" id="GO:0016887">
    <property type="term" value="F:ATP hydrolysis activity"/>
    <property type="evidence" value="ECO:0007669"/>
    <property type="project" value="InterPro"/>
</dbReference>
<feature type="domain" description="Rad50/SbcC-type AAA" evidence="5">
    <location>
        <begin position="5"/>
        <end position="212"/>
    </location>
</feature>
<dbReference type="RefSeq" id="WP_163243152.1">
    <property type="nucleotide sequence ID" value="NZ_JAAIWN010000045.1"/>
</dbReference>
<evidence type="ECO:0000256" key="2">
    <source>
        <dbReference type="ARBA" id="ARBA00011322"/>
    </source>
</evidence>
<feature type="coiled-coil region" evidence="4">
    <location>
        <begin position="602"/>
        <end position="730"/>
    </location>
</feature>
<dbReference type="InterPro" id="IPR027417">
    <property type="entry name" value="P-loop_NTPase"/>
</dbReference>
<protein>
    <recommendedName>
        <fullName evidence="3">Nuclease SbcCD subunit C</fullName>
    </recommendedName>
</protein>
<reference evidence="7 8" key="1">
    <citation type="submission" date="2020-02" db="EMBL/GenBank/DDBJ databases">
        <title>Bacillus aquiflavi sp. nov., isolated from yellow water of strong flavor Chinese baijiu in Yibin region of China.</title>
        <authorList>
            <person name="Xie J."/>
        </authorList>
    </citation>
    <scope>NUCLEOTIDE SEQUENCE [LARGE SCALE GENOMIC DNA]</scope>
    <source>
        <strain evidence="7 8">3H-10</strain>
    </source>
</reference>
<sequence length="1046" mass="121297">MRPLKLTMQAFGPYADKECIDFTKLENRTMFVISGKTGAGKTTIFDGISYAIYGRASGNDRNGSELRSQFAQDHMLTEVALEFWLRNNTYYIWRSPQQEKKKERGNGYTTISAKAELYVLNDQGEKQLLAANVRDVDEKIKEIMQMDSNQFRQILMIPQGEFRKLLISDSKEKEVILQRLFHTEIYKRIEEKLKEEANQLTKSIEKLREERNHTVRAIQVIQSEELKSCLEAENTNDNLIISLLTEEIAYMNDELERLSEIAREQKEERDRLTQKLFEGEAIVKQLTVRDELKLKKAKLEEEKDIYEQKEAEITLAHKASILAQQEMLCHRLKRELDQANLQLTAISDNTKQLSQSLKAQQEALEQELARENERKSLADEINRLNGMENDVYSFARYQEAVTKLKDTIEGEKNRKDRFNKRMNALDIHIKQLQADKEKIEKGQLRFVENERTLDKLTYELAMLDKYNTLFIELHDENASFMRKKKEFENITARYEDEKALLYEIETRWHRGQAAMLAKTLHVGEPCPVCGSTHHPQPATSSDQLLPTEDDLRAAKQQMLQLERDKLNVEREYYRIQLEINSLEKSATELAAELRTIHPNFSAETLRQLKAELLQKQTELQVEQNDLKLEKKQLANMTATIVKLENEQAELKKKMESIETSLNKLTIEFTEKNTTLTRMMATIPENLRTIQAYEAERNAAQKKLKMMEKQLEDMQQKYQRTKEKFASEQARFETVQKQGTELATKLETERELFKETMLSQGFSNYTTYRTAKRTEQEIKILEQAVRRYREELRSVSDRYLELAELLKDVKVPQIDKLKEIIASIDEQYTKLQDDYTSLLMKKKDNEEIRQRIENINSELKELEASYQIIGHLSEMSKGQNVLRITFERFVLASFLDDILQKANVRLTKMTGGRYQLLRKTDRSKGNVQSGLELLVFDQYTGQERHVKTLSGGESFKAALSLALGLADVVQRHAGGVSLETMFIDEGFGTLDPESLDQAVEALIDIQNSGRLVGIISHVPELKERIDARLEVVATKTGSTATFEFLNG</sequence>
<dbReference type="Proteomes" id="UP000570010">
    <property type="component" value="Unassembled WGS sequence"/>
</dbReference>
<keyword evidence="8" id="KW-1185">Reference proteome</keyword>
<dbReference type="PANTHER" id="PTHR32114:SF2">
    <property type="entry name" value="ABC TRANSPORTER ABCH.3"/>
    <property type="match status" value="1"/>
</dbReference>
<comment type="subunit">
    <text evidence="2">Heterodimer of SbcC and SbcD.</text>
</comment>
<evidence type="ECO:0000313" key="8">
    <source>
        <dbReference type="Proteomes" id="UP000472971"/>
    </source>
</evidence>
<comment type="caution">
    <text evidence="7">The sequence shown here is derived from an EMBL/GenBank/DDBJ whole genome shotgun (WGS) entry which is preliminary data.</text>
</comment>
<evidence type="ECO:0000256" key="4">
    <source>
        <dbReference type="SAM" id="Coils"/>
    </source>
</evidence>
<evidence type="ECO:0000313" key="7">
    <source>
        <dbReference type="EMBL" id="NEY82753.1"/>
    </source>
</evidence>
<accession>A0A6B3W447</accession>
<dbReference type="GO" id="GO:0006302">
    <property type="term" value="P:double-strand break repair"/>
    <property type="evidence" value="ECO:0007669"/>
    <property type="project" value="InterPro"/>
</dbReference>
<dbReference type="EMBL" id="JAAIWN010000045">
    <property type="protein sequence ID" value="NEY82753.1"/>
    <property type="molecule type" value="Genomic_DNA"/>
</dbReference>
<name>A0A6B3W447_9BACI</name>
<evidence type="ECO:0000256" key="1">
    <source>
        <dbReference type="ARBA" id="ARBA00006930"/>
    </source>
</evidence>
<evidence type="ECO:0000313" key="6">
    <source>
        <dbReference type="EMBL" id="MBA4538388.1"/>
    </source>
</evidence>
<gene>
    <name evidence="7" type="ORF">G4D64_14870</name>
    <name evidence="6" type="ORF">H1Z61_14915</name>
</gene>
<keyword evidence="4" id="KW-0175">Coiled coil</keyword>
<evidence type="ECO:0000259" key="5">
    <source>
        <dbReference type="Pfam" id="PF13476"/>
    </source>
</evidence>
<proteinExistence type="inferred from homology"/>
<feature type="coiled-coil region" evidence="4">
    <location>
        <begin position="770"/>
        <end position="864"/>
    </location>
</feature>
<organism evidence="7 8">
    <name type="scientific">Bacillus aquiflavi</name>
    <dbReference type="NCBI Taxonomy" id="2672567"/>
    <lineage>
        <taxon>Bacteria</taxon>
        <taxon>Bacillati</taxon>
        <taxon>Bacillota</taxon>
        <taxon>Bacilli</taxon>
        <taxon>Bacillales</taxon>
        <taxon>Bacillaceae</taxon>
        <taxon>Bacillus</taxon>
    </lineage>
</organism>
<dbReference type="InterPro" id="IPR038729">
    <property type="entry name" value="Rad50/SbcC_AAA"/>
</dbReference>
<dbReference type="Proteomes" id="UP000472971">
    <property type="component" value="Unassembled WGS sequence"/>
</dbReference>
<feature type="coiled-coil region" evidence="4">
    <location>
        <begin position="186"/>
        <end position="435"/>
    </location>
</feature>
<dbReference type="Gene3D" id="3.40.50.300">
    <property type="entry name" value="P-loop containing nucleotide triphosphate hydrolases"/>
    <property type="match status" value="2"/>
</dbReference>
<dbReference type="Pfam" id="PF13558">
    <property type="entry name" value="SbcC_Walker_B"/>
    <property type="match status" value="1"/>
</dbReference>
<dbReference type="AlphaFoldDB" id="A0A6B3W447"/>
<dbReference type="PANTHER" id="PTHR32114">
    <property type="entry name" value="ABC TRANSPORTER ABCH.3"/>
    <property type="match status" value="1"/>
</dbReference>
<dbReference type="SUPFAM" id="SSF52540">
    <property type="entry name" value="P-loop containing nucleoside triphosphate hydrolases"/>
    <property type="match status" value="1"/>
</dbReference>
<reference evidence="6 9" key="2">
    <citation type="submission" date="2020-07" db="EMBL/GenBank/DDBJ databases">
        <authorList>
            <person name="Feng H."/>
        </authorList>
    </citation>
    <scope>NUCLEOTIDE SEQUENCE [LARGE SCALE GENOMIC DNA]</scope>
    <source>
        <strain evidence="9">s-12</strain>
        <strain evidence="6">S-12</strain>
    </source>
</reference>
<evidence type="ECO:0000256" key="3">
    <source>
        <dbReference type="ARBA" id="ARBA00013368"/>
    </source>
</evidence>
<comment type="similarity">
    <text evidence="1">Belongs to the SMC family. SbcC subfamily.</text>
</comment>
<dbReference type="EMBL" id="JACEIO010000043">
    <property type="protein sequence ID" value="MBA4538388.1"/>
    <property type="molecule type" value="Genomic_DNA"/>
</dbReference>
<evidence type="ECO:0000313" key="9">
    <source>
        <dbReference type="Proteomes" id="UP000570010"/>
    </source>
</evidence>